<evidence type="ECO:0000259" key="8">
    <source>
        <dbReference type="Pfam" id="PF01937"/>
    </source>
</evidence>
<evidence type="ECO:0000256" key="4">
    <source>
        <dbReference type="ARBA" id="ARBA00022801"/>
    </source>
</evidence>
<evidence type="ECO:0000256" key="1">
    <source>
        <dbReference type="ARBA" id="ARBA00001326"/>
    </source>
</evidence>
<dbReference type="InterPro" id="IPR036075">
    <property type="entry name" value="ARMT-1-like_metal-bd_sf"/>
</dbReference>
<comment type="cofactor">
    <cofactor evidence="7">
        <name>Mn(2+)</name>
        <dbReference type="ChEBI" id="CHEBI:29035"/>
    </cofactor>
    <cofactor evidence="7">
        <name>Ni(2+)</name>
        <dbReference type="ChEBI" id="CHEBI:49786"/>
    </cofactor>
</comment>
<keyword evidence="5 7" id="KW-0464">Manganese</keyword>
<dbReference type="GO" id="GO:0016791">
    <property type="term" value="F:phosphatase activity"/>
    <property type="evidence" value="ECO:0007669"/>
    <property type="project" value="TreeGrafter"/>
</dbReference>
<dbReference type="InterPro" id="IPR039763">
    <property type="entry name" value="ARMT1"/>
</dbReference>
<dbReference type="GO" id="GO:0005634">
    <property type="term" value="C:nucleus"/>
    <property type="evidence" value="ECO:0007669"/>
    <property type="project" value="TreeGrafter"/>
</dbReference>
<dbReference type="PANTHER" id="PTHR12260:SF6">
    <property type="entry name" value="DAMAGE-CONTROL PHOSPHATASE ARMT1"/>
    <property type="match status" value="1"/>
</dbReference>
<keyword evidence="10" id="KW-1185">Reference proteome</keyword>
<comment type="caution">
    <text evidence="9">The sequence shown here is derived from an EMBL/GenBank/DDBJ whole genome shotgun (WGS) entry which is preliminary data.</text>
</comment>
<dbReference type="InterPro" id="IPR002791">
    <property type="entry name" value="ARMT1-like_metal-bd"/>
</dbReference>
<evidence type="ECO:0000256" key="3">
    <source>
        <dbReference type="ARBA" id="ARBA00022723"/>
    </source>
</evidence>
<dbReference type="Proteomes" id="UP001050691">
    <property type="component" value="Unassembled WGS sequence"/>
</dbReference>
<dbReference type="GO" id="GO:0046872">
    <property type="term" value="F:metal ion binding"/>
    <property type="evidence" value="ECO:0007669"/>
    <property type="project" value="UniProtKB-UniRule"/>
</dbReference>
<dbReference type="Pfam" id="PF01937">
    <property type="entry name" value="ARMT1-like_dom"/>
    <property type="match status" value="2"/>
</dbReference>
<evidence type="ECO:0000256" key="6">
    <source>
        <dbReference type="ARBA" id="ARBA00048809"/>
    </source>
</evidence>
<dbReference type="PANTHER" id="PTHR12260">
    <property type="entry name" value="DAMAGE-CONTROL PHOSPHATASE ARMT1"/>
    <property type="match status" value="1"/>
</dbReference>
<dbReference type="GO" id="GO:0006974">
    <property type="term" value="P:DNA damage response"/>
    <property type="evidence" value="ECO:0007669"/>
    <property type="project" value="TreeGrafter"/>
</dbReference>
<comment type="catalytic activity">
    <reaction evidence="6 7">
        <text>beta-D-fructose 6-phosphate = dihydroxyacetone + D-glyceraldehyde 3-phosphate</text>
        <dbReference type="Rhea" id="RHEA:28002"/>
        <dbReference type="ChEBI" id="CHEBI:16016"/>
        <dbReference type="ChEBI" id="CHEBI:57634"/>
        <dbReference type="ChEBI" id="CHEBI:59776"/>
    </reaction>
</comment>
<protein>
    <recommendedName>
        <fullName evidence="7">Sugar phosphate phosphatase</fullName>
        <ecNumber evidence="7">3.1.3.-</ecNumber>
    </recommendedName>
</protein>
<reference evidence="9" key="1">
    <citation type="submission" date="2021-10" db="EMBL/GenBank/DDBJ databases">
        <title>De novo Genome Assembly of Clathrus columnatus (Basidiomycota, Fungi) Using Illumina and Nanopore Sequence Data.</title>
        <authorList>
            <person name="Ogiso-Tanaka E."/>
            <person name="Itagaki H."/>
            <person name="Hosoya T."/>
            <person name="Hosaka K."/>
        </authorList>
    </citation>
    <scope>NUCLEOTIDE SEQUENCE</scope>
    <source>
        <strain evidence="9">MO-923</strain>
    </source>
</reference>
<organism evidence="9 10">
    <name type="scientific">Clathrus columnatus</name>
    <dbReference type="NCBI Taxonomy" id="1419009"/>
    <lineage>
        <taxon>Eukaryota</taxon>
        <taxon>Fungi</taxon>
        <taxon>Dikarya</taxon>
        <taxon>Basidiomycota</taxon>
        <taxon>Agaricomycotina</taxon>
        <taxon>Agaricomycetes</taxon>
        <taxon>Phallomycetidae</taxon>
        <taxon>Phallales</taxon>
        <taxon>Clathraceae</taxon>
        <taxon>Clathrus</taxon>
    </lineage>
</organism>
<comment type="similarity">
    <text evidence="2 7">Belongs to the damage-control phosphatase family. Sugar phosphate phosphatase III subfamily.</text>
</comment>
<dbReference type="EC" id="3.1.3.-" evidence="7"/>
<keyword evidence="4 7" id="KW-0378">Hydrolase</keyword>
<evidence type="ECO:0000256" key="2">
    <source>
        <dbReference type="ARBA" id="ARBA00009519"/>
    </source>
</evidence>
<proteinExistence type="inferred from homology"/>
<evidence type="ECO:0000256" key="7">
    <source>
        <dbReference type="RuleBase" id="RU367030"/>
    </source>
</evidence>
<gene>
    <name evidence="9" type="ORF">Clacol_003960</name>
</gene>
<dbReference type="EMBL" id="BPWL01000004">
    <property type="protein sequence ID" value="GJJ09736.1"/>
    <property type="molecule type" value="Genomic_DNA"/>
</dbReference>
<dbReference type="SUPFAM" id="SSF111321">
    <property type="entry name" value="AF1104-like"/>
    <property type="match status" value="1"/>
</dbReference>
<feature type="domain" description="Damage-control phosphatase ARMT1-like metal-binding" evidence="8">
    <location>
        <begin position="53"/>
        <end position="200"/>
    </location>
</feature>
<sequence length="224" mass="25379">MTHEDIQKLQVVERNAQEARKEFILLDQSDDAWNLLRSSTSGRVDIVLDNCFPKTSPWFVSDVTPVDFYEMFPLLTSETFFNEFLPSPEQRIELDELVQRWKAYLDCGRFSLSLPEDWSIGEPSEMADFWTTPYPFALLPAAAPALAASLENSKLVIFKGDLNYRKLTADVQWPSSTSFVKALGEVKADVVVGITEALAENLQASDPKWRVNGKYALISFCPKE</sequence>
<dbReference type="AlphaFoldDB" id="A0AAV5A522"/>
<accession>A0AAV5A522</accession>
<name>A0AAV5A522_9AGAM</name>
<evidence type="ECO:0000313" key="9">
    <source>
        <dbReference type="EMBL" id="GJJ09736.1"/>
    </source>
</evidence>
<evidence type="ECO:0000313" key="10">
    <source>
        <dbReference type="Proteomes" id="UP001050691"/>
    </source>
</evidence>
<comment type="domain">
    <text evidence="7">Subfamily III proteins have a conserved RTxK motif about 40-50 residues from the C-terminus; the threonine may be replaced by serine or cysteine.</text>
</comment>
<comment type="function">
    <text evidence="7">Metal-dependent phosphatase that shows phosphatase activity against several substrates, including fructose-1-phosphate and fructose-6-phosphate. Its preference for fructose-1-phosphate, a strong glycating agent that causes DNA damage rather than a canonical yeast metabolite, suggests a damage-control function in hexose phosphate metabolism.</text>
</comment>
<feature type="domain" description="Damage-control phosphatase ARMT1-like metal-binding" evidence="8">
    <location>
        <begin position="3"/>
        <end position="51"/>
    </location>
</feature>
<comment type="catalytic activity">
    <reaction evidence="1 7">
        <text>beta-D-fructose 1-phosphate + H2O = D-fructose + phosphate</text>
        <dbReference type="Rhea" id="RHEA:35603"/>
        <dbReference type="ChEBI" id="CHEBI:15377"/>
        <dbReference type="ChEBI" id="CHEBI:37721"/>
        <dbReference type="ChEBI" id="CHEBI:43474"/>
        <dbReference type="ChEBI" id="CHEBI:138881"/>
    </reaction>
</comment>
<keyword evidence="3 7" id="KW-0479">Metal-binding</keyword>
<evidence type="ECO:0000256" key="5">
    <source>
        <dbReference type="ARBA" id="ARBA00023211"/>
    </source>
</evidence>